<protein>
    <submittedName>
        <fullName evidence="2">Uncharacterized protein</fullName>
    </submittedName>
</protein>
<dbReference type="OrthoDB" id="5917524at2759"/>
<dbReference type="GO" id="GO:0042048">
    <property type="term" value="P:olfactory behavior"/>
    <property type="evidence" value="ECO:0007669"/>
    <property type="project" value="TreeGrafter"/>
</dbReference>
<dbReference type="PANTHER" id="PTHR34722">
    <property type="entry name" value="HOMOLOG OF ODR-2 (TWO)-RELATED"/>
    <property type="match status" value="1"/>
</dbReference>
<keyword evidence="3" id="KW-1185">Reference proteome</keyword>
<feature type="transmembrane region" description="Helical" evidence="1">
    <location>
        <begin position="70"/>
        <end position="89"/>
    </location>
</feature>
<name>A0A0V0ZQ10_9BILA</name>
<dbReference type="GO" id="GO:0043025">
    <property type="term" value="C:neuronal cell body"/>
    <property type="evidence" value="ECO:0007669"/>
    <property type="project" value="TreeGrafter"/>
</dbReference>
<dbReference type="GO" id="GO:1990834">
    <property type="term" value="P:response to odorant"/>
    <property type="evidence" value="ECO:0007669"/>
    <property type="project" value="TreeGrafter"/>
</dbReference>
<evidence type="ECO:0000313" key="2">
    <source>
        <dbReference type="EMBL" id="KRY14233.1"/>
    </source>
</evidence>
<dbReference type="EMBL" id="JYDQ01000121">
    <property type="protein sequence ID" value="KRY14233.1"/>
    <property type="molecule type" value="Genomic_DNA"/>
</dbReference>
<keyword evidence="1" id="KW-1133">Transmembrane helix</keyword>
<evidence type="ECO:0000256" key="1">
    <source>
        <dbReference type="SAM" id="Phobius"/>
    </source>
</evidence>
<gene>
    <name evidence="2" type="ORF">T12_13116</name>
</gene>
<dbReference type="AlphaFoldDB" id="A0A0V0ZQ10"/>
<dbReference type="Pfam" id="PF06579">
    <property type="entry name" value="Ly-6_related"/>
    <property type="match status" value="1"/>
</dbReference>
<organism evidence="2 3">
    <name type="scientific">Trichinella patagoniensis</name>
    <dbReference type="NCBI Taxonomy" id="990121"/>
    <lineage>
        <taxon>Eukaryota</taxon>
        <taxon>Metazoa</taxon>
        <taxon>Ecdysozoa</taxon>
        <taxon>Nematoda</taxon>
        <taxon>Enoplea</taxon>
        <taxon>Dorylaimia</taxon>
        <taxon>Trichinellida</taxon>
        <taxon>Trichinellidae</taxon>
        <taxon>Trichinella</taxon>
    </lineage>
</organism>
<keyword evidence="1" id="KW-0472">Membrane</keyword>
<dbReference type="InterPro" id="IPR010558">
    <property type="entry name" value="Ly-6-related"/>
</dbReference>
<accession>A0A0V0ZQ10</accession>
<dbReference type="GO" id="GO:0030424">
    <property type="term" value="C:axon"/>
    <property type="evidence" value="ECO:0007669"/>
    <property type="project" value="TreeGrafter"/>
</dbReference>
<dbReference type="Proteomes" id="UP000054783">
    <property type="component" value="Unassembled WGS sequence"/>
</dbReference>
<keyword evidence="1" id="KW-0812">Transmembrane</keyword>
<reference evidence="2 3" key="1">
    <citation type="submission" date="2015-01" db="EMBL/GenBank/DDBJ databases">
        <title>Evolution of Trichinella species and genotypes.</title>
        <authorList>
            <person name="Korhonen P.K."/>
            <person name="Edoardo P."/>
            <person name="Giuseppe L.R."/>
            <person name="Gasser R.B."/>
        </authorList>
    </citation>
    <scope>NUCLEOTIDE SEQUENCE [LARGE SCALE GENOMIC DNA]</scope>
    <source>
        <strain evidence="2">ISS2496</strain>
    </source>
</reference>
<proteinExistence type="predicted"/>
<feature type="transmembrane region" description="Helical" evidence="1">
    <location>
        <begin position="101"/>
        <end position="117"/>
    </location>
</feature>
<evidence type="ECO:0000313" key="3">
    <source>
        <dbReference type="Proteomes" id="UP000054783"/>
    </source>
</evidence>
<sequence length="293" mass="33412">MHVFYLKKIIDKAMQCTLLSTQSAQKAKSSKQEHKLFIFQCELYEINSFKDDKLSWEKFSMDALNSCLNAFLHALAVVNYAVAVMIIKYGCSGSLFLPNRLLLSLYFAFITSCAAYLEHRCYSCMSLAFKEKWYFLSDTYFAPLNFTDDCDEPMKNGKIGTVSCNSACMMISEASYVGGQFTGFNYIRGCIHKIARKGFNNVTIYKMGLERKNICHRVSRSQLFRSHSYMEDQVTACICYGNECNGAKAIRNSCSRKMLHHPVTESTPRAAAQLLQYTLLNANEQLTNRILHI</sequence>
<comment type="caution">
    <text evidence="2">The sequence shown here is derived from an EMBL/GenBank/DDBJ whole genome shotgun (WGS) entry which is preliminary data.</text>
</comment>